<dbReference type="Proteomes" id="UP000078200">
    <property type="component" value="Unassembled WGS sequence"/>
</dbReference>
<name>A0A1A9VUB5_GLOAU</name>
<protein>
    <submittedName>
        <fullName evidence="1">Uncharacterized protein</fullName>
    </submittedName>
</protein>
<organism evidence="1 2">
    <name type="scientific">Glossina austeni</name>
    <name type="common">Savannah tsetse fly</name>
    <dbReference type="NCBI Taxonomy" id="7395"/>
    <lineage>
        <taxon>Eukaryota</taxon>
        <taxon>Metazoa</taxon>
        <taxon>Ecdysozoa</taxon>
        <taxon>Arthropoda</taxon>
        <taxon>Hexapoda</taxon>
        <taxon>Insecta</taxon>
        <taxon>Pterygota</taxon>
        <taxon>Neoptera</taxon>
        <taxon>Endopterygota</taxon>
        <taxon>Diptera</taxon>
        <taxon>Brachycera</taxon>
        <taxon>Muscomorpha</taxon>
        <taxon>Hippoboscoidea</taxon>
        <taxon>Glossinidae</taxon>
        <taxon>Glossina</taxon>
    </lineage>
</organism>
<dbReference type="EnsemblMetazoa" id="GAUT047901-RA">
    <property type="protein sequence ID" value="GAUT047901-PA"/>
    <property type="gene ID" value="GAUT047901"/>
</dbReference>
<evidence type="ECO:0000313" key="2">
    <source>
        <dbReference type="Proteomes" id="UP000078200"/>
    </source>
</evidence>
<accession>A0A1A9VUB5</accession>
<proteinExistence type="predicted"/>
<evidence type="ECO:0000313" key="1">
    <source>
        <dbReference type="EnsemblMetazoa" id="GAUT047901-PA"/>
    </source>
</evidence>
<reference evidence="1" key="1">
    <citation type="submission" date="2020-05" db="UniProtKB">
        <authorList>
            <consortium name="EnsemblMetazoa"/>
        </authorList>
    </citation>
    <scope>IDENTIFICATION</scope>
    <source>
        <strain evidence="1">TTRI</strain>
    </source>
</reference>
<sequence length="147" mass="17138">MFCTLQRTFKLRTKVNRRTMRVQYGQCNKRSERWTRRQAKGKASSTVQMHKRRQWLSRVCYACHFYFYRATSINISIIGIIGAIYAHDKAVGVQDAYRDECINAGFARKPSVAQDRTKLVKDKESLSPGLNFYTTPNIRLKHLIDVS</sequence>
<keyword evidence="2" id="KW-1185">Reference proteome</keyword>
<dbReference type="VEuPathDB" id="VectorBase:GAUT047901"/>
<dbReference type="AlphaFoldDB" id="A0A1A9VUB5"/>